<evidence type="ECO:0000313" key="1">
    <source>
        <dbReference type="EMBL" id="MCK0198120.1"/>
    </source>
</evidence>
<organism evidence="1 2">
    <name type="scientific">Ancylobacter crimeensis</name>
    <dbReference type="NCBI Taxonomy" id="2579147"/>
    <lineage>
        <taxon>Bacteria</taxon>
        <taxon>Pseudomonadati</taxon>
        <taxon>Pseudomonadota</taxon>
        <taxon>Alphaproteobacteria</taxon>
        <taxon>Hyphomicrobiales</taxon>
        <taxon>Xanthobacteraceae</taxon>
        <taxon>Ancylobacter</taxon>
    </lineage>
</organism>
<sequence>MPDTQANLSFLPWVRQGVAAGLSTADNLGAAQAGMASVEFTLTLNAEPPLTVVSQLRGPADVTGIDVHQVIRMEPRPYSTDFEPNHFASVEFDRPDFPWLFTPLKPGDRSRLRPWLCLVVVMRRDGVSLTPPGTGPLPELHIGGTASPADELPDLADAWAWAHAQAATGASTREAVSGALNGGSELSLSRLLCSRRLQANTDYFACVVPTFEVGRKAGLGLPVTSSDLTAANGSLAPAWSLTPQPPTDVVLPVYHSWSFRTGAEGDFEALARRLIPRLPPDGLGMRAVEIAHPGFALPAGFPMSVLVDVPGALQPVDAPDAPPPLPPDIAPPFQTALATIVNAPGRLEAADPAADPLLAPPLYGRWYAARTIATPSASVWFDTLNLDPRWRSIAALGVRVVQEHQEALMASAWQQAADLRAANQRLRLLQLSLAVGSNVHARHLKPLQMDAVLRFAAPVFGRIRAPLGTDPQPRTLIAQMTRSAAPFAAVSVAMRRIGRGRGPMTRRVASEAVARVAGGNWISILNHGLVVLPPPPATGPATIRAVLARIGGSPGIRGYAEVTADLVAATAPRPLFAVVAEGQPVRVVAPPPRLPHQPPFADSESAKAFRQAAVAHLTRLNPGRMAIMVGPPAPLDVDGVRAAVLGHLDPRVTLTALAKAVIASGPAATTPADTPASMHVGLDIVMAAPRFPQPMYEPLRDLSQDLLLPGLDAVPPDTVLGLKTNRPFVEAYMVGLNGEMNGELLWRGFPTDQRATCFDQFWDVRGAGPGHADIAPLITWGDNALGHSPAVPATDADRFVMLVRSALLQRYPNAVIYAARAIRTARGREISEAPADEIYPIFTGSMLPDVAFFGFNLPAAAVTGADGSEGCYVIIQEHPTEPRFGLDAGAPAGRISALGNAPDGTALRGLSWGRNGAHMAGITRRLPARVAIHGSRLTPPARPPL</sequence>
<reference evidence="1 2" key="1">
    <citation type="submission" date="2022-04" db="EMBL/GenBank/DDBJ databases">
        <authorList>
            <person name="Grouzdev D.S."/>
            <person name="Pantiukh K.S."/>
            <person name="Krutkina M.S."/>
        </authorList>
    </citation>
    <scope>NUCLEOTIDE SEQUENCE [LARGE SCALE GENOMIC DNA]</scope>
    <source>
        <strain evidence="1 2">6x-1</strain>
    </source>
</reference>
<dbReference type="EMBL" id="JALKCH010000009">
    <property type="protein sequence ID" value="MCK0198120.1"/>
    <property type="molecule type" value="Genomic_DNA"/>
</dbReference>
<comment type="caution">
    <text evidence="1">The sequence shown here is derived from an EMBL/GenBank/DDBJ whole genome shotgun (WGS) entry which is preliminary data.</text>
</comment>
<dbReference type="Proteomes" id="UP001203284">
    <property type="component" value="Unassembled WGS sequence"/>
</dbReference>
<proteinExistence type="predicted"/>
<keyword evidence="2" id="KW-1185">Reference proteome</keyword>
<evidence type="ECO:0008006" key="3">
    <source>
        <dbReference type="Google" id="ProtNLM"/>
    </source>
</evidence>
<gene>
    <name evidence="1" type="ORF">MWN34_14495</name>
</gene>
<evidence type="ECO:0000313" key="2">
    <source>
        <dbReference type="Proteomes" id="UP001203284"/>
    </source>
</evidence>
<accession>A0ABT0DDS5</accession>
<dbReference type="RefSeq" id="WP_247030020.1">
    <property type="nucleotide sequence ID" value="NZ_JALKCH010000009.1"/>
</dbReference>
<protein>
    <recommendedName>
        <fullName evidence="3">Baseplate protein J-like domain-containing protein</fullName>
    </recommendedName>
</protein>
<name>A0ABT0DDS5_9HYPH</name>